<dbReference type="PANTHER" id="PTHR43639">
    <property type="entry name" value="OXIDOREDUCTASE, SHORT-CHAIN DEHYDROGENASE/REDUCTASE FAMILY (AFU_ORTHOLOGUE AFUA_5G02870)"/>
    <property type="match status" value="1"/>
</dbReference>
<dbReference type="PROSITE" id="PS00061">
    <property type="entry name" value="ADH_SHORT"/>
    <property type="match status" value="1"/>
</dbReference>
<dbReference type="Gene3D" id="3.40.50.720">
    <property type="entry name" value="NAD(P)-binding Rossmann-like Domain"/>
    <property type="match status" value="1"/>
</dbReference>
<protein>
    <submittedName>
        <fullName evidence="5">Enoyl-(Acyl carrier protein) reductase domain-containing protein</fullName>
    </submittedName>
</protein>
<dbReference type="PRINTS" id="PR00080">
    <property type="entry name" value="SDRFAMILY"/>
</dbReference>
<dbReference type="InterPro" id="IPR002347">
    <property type="entry name" value="SDR_fam"/>
</dbReference>
<dbReference type="GeneID" id="68353265"/>
<feature type="domain" description="Ketoreductase" evidence="4">
    <location>
        <begin position="14"/>
        <end position="193"/>
    </location>
</feature>
<dbReference type="OrthoDB" id="47007at2759"/>
<keyword evidence="6" id="KW-1185">Reference proteome</keyword>
<dbReference type="AlphaFoldDB" id="A0A9P8N3B7"/>
<evidence type="ECO:0000256" key="3">
    <source>
        <dbReference type="ARBA" id="ARBA00023002"/>
    </source>
</evidence>
<dbReference type="EMBL" id="JAIZPD010000003">
    <property type="protein sequence ID" value="KAH0966120.1"/>
    <property type="molecule type" value="Genomic_DNA"/>
</dbReference>
<proteinExistence type="inferred from homology"/>
<keyword evidence="2" id="KW-0521">NADP</keyword>
<keyword evidence="3" id="KW-0560">Oxidoreductase</keyword>
<dbReference type="RefSeq" id="XP_044723633.1">
    <property type="nucleotide sequence ID" value="XM_044862607.1"/>
</dbReference>
<dbReference type="InterPro" id="IPR057326">
    <property type="entry name" value="KR_dom"/>
</dbReference>
<evidence type="ECO:0000313" key="5">
    <source>
        <dbReference type="EMBL" id="KAH0966120.1"/>
    </source>
</evidence>
<dbReference type="SMART" id="SM00822">
    <property type="entry name" value="PKS_KR"/>
    <property type="match status" value="1"/>
</dbReference>
<dbReference type="PANTHER" id="PTHR43639:SF1">
    <property type="entry name" value="SHORT-CHAIN DEHYDROGENASE_REDUCTASE FAMILY PROTEIN"/>
    <property type="match status" value="1"/>
</dbReference>
<dbReference type="SUPFAM" id="SSF51735">
    <property type="entry name" value="NAD(P)-binding Rossmann-fold domains"/>
    <property type="match status" value="1"/>
</dbReference>
<name>A0A9P8N3B7_9HYPO</name>
<comment type="similarity">
    <text evidence="1">Belongs to the short-chain dehydrogenases/reductases (SDR) family.</text>
</comment>
<dbReference type="InterPro" id="IPR036291">
    <property type="entry name" value="NAD(P)-bd_dom_sf"/>
</dbReference>
<sequence length="266" mass="28226">MSSSSQQGRPLAGKVALVTGAGRGLGRGIAVELGQRGASVVVNYNSAEARAKEVVAEIEKAGSSAVAIKADVSKVPEIKQLFQQTIKKFGKIDIVVSNSGTEMFKPEDKVTEEDYDRVFNLNTRAQFFVAQQAYVHLEKGGRIILMSSVAATMAGISDHALYAGSKAAIGGFARSFAVDCGHKQITVNAIAPGGVKTDMYDDNAWRYWPGASASSSMDEIDQKVANSSPLKRLAVSQDIARVVAFLSSPDSEWVNGQVLLCTGGSY</sequence>
<dbReference type="InterPro" id="IPR020904">
    <property type="entry name" value="Sc_DH/Rdtase_CS"/>
</dbReference>
<accession>A0A9P8N3B7</accession>
<dbReference type="GO" id="GO:0016491">
    <property type="term" value="F:oxidoreductase activity"/>
    <property type="evidence" value="ECO:0007669"/>
    <property type="project" value="UniProtKB-KW"/>
</dbReference>
<comment type="caution">
    <text evidence="5">The sequence shown here is derived from an EMBL/GenBank/DDBJ whole genome shotgun (WGS) entry which is preliminary data.</text>
</comment>
<evidence type="ECO:0000256" key="2">
    <source>
        <dbReference type="ARBA" id="ARBA00022857"/>
    </source>
</evidence>
<dbReference type="Pfam" id="PF13561">
    <property type="entry name" value="adh_short_C2"/>
    <property type="match status" value="1"/>
</dbReference>
<organism evidence="5 6">
    <name type="scientific">Hirsutella rhossiliensis</name>
    <dbReference type="NCBI Taxonomy" id="111463"/>
    <lineage>
        <taxon>Eukaryota</taxon>
        <taxon>Fungi</taxon>
        <taxon>Dikarya</taxon>
        <taxon>Ascomycota</taxon>
        <taxon>Pezizomycotina</taxon>
        <taxon>Sordariomycetes</taxon>
        <taxon>Hypocreomycetidae</taxon>
        <taxon>Hypocreales</taxon>
        <taxon>Ophiocordycipitaceae</taxon>
        <taxon>Hirsutella</taxon>
    </lineage>
</organism>
<evidence type="ECO:0000259" key="4">
    <source>
        <dbReference type="SMART" id="SM00822"/>
    </source>
</evidence>
<dbReference type="FunFam" id="3.40.50.720:FF:000084">
    <property type="entry name" value="Short-chain dehydrogenase reductase"/>
    <property type="match status" value="1"/>
</dbReference>
<evidence type="ECO:0000313" key="6">
    <source>
        <dbReference type="Proteomes" id="UP000824596"/>
    </source>
</evidence>
<evidence type="ECO:0000256" key="1">
    <source>
        <dbReference type="ARBA" id="ARBA00006484"/>
    </source>
</evidence>
<gene>
    <name evidence="5" type="ORF">HRG_04136</name>
</gene>
<reference evidence="5" key="1">
    <citation type="submission" date="2021-09" db="EMBL/GenBank/DDBJ databases">
        <title>A high-quality genome of the endoparasitic fungus Hirsutella rhossiliensis with a comparison of Hirsutella genomes reveals transposable elements contributing to genome size variation.</title>
        <authorList>
            <person name="Lin R."/>
            <person name="Jiao Y."/>
            <person name="Sun X."/>
            <person name="Ling J."/>
            <person name="Xie B."/>
            <person name="Cheng X."/>
        </authorList>
    </citation>
    <scope>NUCLEOTIDE SEQUENCE</scope>
    <source>
        <strain evidence="5">HR02</strain>
    </source>
</reference>
<dbReference type="Proteomes" id="UP000824596">
    <property type="component" value="Unassembled WGS sequence"/>
</dbReference>
<dbReference type="PRINTS" id="PR00081">
    <property type="entry name" value="GDHRDH"/>
</dbReference>